<dbReference type="InterPro" id="IPR036390">
    <property type="entry name" value="WH_DNA-bd_sf"/>
</dbReference>
<name>A0ABR9ZTD1_9FIRM</name>
<evidence type="ECO:0000256" key="3">
    <source>
        <dbReference type="ARBA" id="ARBA00023163"/>
    </source>
</evidence>
<dbReference type="PROSITE" id="PS50949">
    <property type="entry name" value="HTH_GNTR"/>
    <property type="match status" value="1"/>
</dbReference>
<evidence type="ECO:0000256" key="1">
    <source>
        <dbReference type="ARBA" id="ARBA00023015"/>
    </source>
</evidence>
<dbReference type="Gene3D" id="1.10.10.10">
    <property type="entry name" value="Winged helix-like DNA-binding domain superfamily/Winged helix DNA-binding domain"/>
    <property type="match status" value="1"/>
</dbReference>
<dbReference type="Proteomes" id="UP000614200">
    <property type="component" value="Unassembled WGS sequence"/>
</dbReference>
<keyword evidence="1" id="KW-0805">Transcription regulation</keyword>
<evidence type="ECO:0000259" key="4">
    <source>
        <dbReference type="PROSITE" id="PS50949"/>
    </source>
</evidence>
<reference evidence="5 6" key="1">
    <citation type="submission" date="2020-11" db="EMBL/GenBank/DDBJ databases">
        <title>Fusibacter basophilias sp. nov.</title>
        <authorList>
            <person name="Qiu D."/>
        </authorList>
    </citation>
    <scope>NUCLEOTIDE SEQUENCE [LARGE SCALE GENOMIC DNA]</scope>
    <source>
        <strain evidence="5 6">Q10-2</strain>
    </source>
</reference>
<proteinExistence type="predicted"/>
<dbReference type="PANTHER" id="PTHR43537">
    <property type="entry name" value="TRANSCRIPTIONAL REGULATOR, GNTR FAMILY"/>
    <property type="match status" value="1"/>
</dbReference>
<dbReference type="PANTHER" id="PTHR43537:SF5">
    <property type="entry name" value="UXU OPERON TRANSCRIPTIONAL REGULATOR"/>
    <property type="match status" value="1"/>
</dbReference>
<feature type="domain" description="HTH gntR-type" evidence="4">
    <location>
        <begin position="5"/>
        <end position="73"/>
    </location>
</feature>
<evidence type="ECO:0000256" key="2">
    <source>
        <dbReference type="ARBA" id="ARBA00023125"/>
    </source>
</evidence>
<keyword evidence="3" id="KW-0804">Transcription</keyword>
<dbReference type="CDD" id="cd07377">
    <property type="entry name" value="WHTH_GntR"/>
    <property type="match status" value="1"/>
</dbReference>
<sequence length="219" mass="25078">MYQKKLLSEKIVENIVDLIVKGLFKPGDKMPNELQLSEELNISRATLREAIKTLESRNVLEVKRGIGTFVAEVPGLSKNPLGSEFINLSANPTILFSTIQFQAYQMMSRLKGITPHNLQNILDQHGVQNFEEVTISAYYTAVLTCIEAVAKILDDELSYRLLIVMHQLLLEYLEPLKITANDALRKYYLNWQDAFLNKEVETLKMTFNEIVKWTLEKAV</sequence>
<dbReference type="PRINTS" id="PR00035">
    <property type="entry name" value="HTHGNTR"/>
</dbReference>
<keyword evidence="2" id="KW-0238">DNA-binding</keyword>
<dbReference type="InterPro" id="IPR000524">
    <property type="entry name" value="Tscrpt_reg_HTH_GntR"/>
</dbReference>
<dbReference type="SMART" id="SM00345">
    <property type="entry name" value="HTH_GNTR"/>
    <property type="match status" value="1"/>
</dbReference>
<evidence type="ECO:0000313" key="6">
    <source>
        <dbReference type="Proteomes" id="UP000614200"/>
    </source>
</evidence>
<dbReference type="SUPFAM" id="SSF46785">
    <property type="entry name" value="Winged helix' DNA-binding domain"/>
    <property type="match status" value="1"/>
</dbReference>
<accession>A0ABR9ZTD1</accession>
<organism evidence="5 6">
    <name type="scientific">Fusibacter ferrireducens</name>
    <dbReference type="NCBI Taxonomy" id="2785058"/>
    <lineage>
        <taxon>Bacteria</taxon>
        <taxon>Bacillati</taxon>
        <taxon>Bacillota</taxon>
        <taxon>Clostridia</taxon>
        <taxon>Eubacteriales</taxon>
        <taxon>Eubacteriales Family XII. Incertae Sedis</taxon>
        <taxon>Fusibacter</taxon>
    </lineage>
</organism>
<keyword evidence="6" id="KW-1185">Reference proteome</keyword>
<dbReference type="EMBL" id="JADKNH010000006">
    <property type="protein sequence ID" value="MBF4693719.1"/>
    <property type="molecule type" value="Genomic_DNA"/>
</dbReference>
<dbReference type="Pfam" id="PF00392">
    <property type="entry name" value="GntR"/>
    <property type="match status" value="1"/>
</dbReference>
<dbReference type="InterPro" id="IPR036388">
    <property type="entry name" value="WH-like_DNA-bd_sf"/>
</dbReference>
<protein>
    <submittedName>
        <fullName evidence="5">FadR family transcriptional regulator</fullName>
    </submittedName>
</protein>
<gene>
    <name evidence="5" type="ORF">ISU02_11325</name>
</gene>
<comment type="caution">
    <text evidence="5">The sequence shown here is derived from an EMBL/GenBank/DDBJ whole genome shotgun (WGS) entry which is preliminary data.</text>
</comment>
<evidence type="ECO:0000313" key="5">
    <source>
        <dbReference type="EMBL" id="MBF4693719.1"/>
    </source>
</evidence>